<proteinExistence type="predicted"/>
<evidence type="ECO:0000313" key="3">
    <source>
        <dbReference type="Proteomes" id="UP000277204"/>
    </source>
</evidence>
<accession>A0A183N4D3</accession>
<dbReference type="Proteomes" id="UP000277204">
    <property type="component" value="Unassembled WGS sequence"/>
</dbReference>
<name>A0A183N4D3_9TREM</name>
<evidence type="ECO:0000313" key="2">
    <source>
        <dbReference type="EMBL" id="VDP46041.1"/>
    </source>
</evidence>
<sequence>MPERSKRIKLDDVLLNFVESLTNEDVDESVVDVIAGGDVVRILKFLDSGQDRKTGEIAENSSVSKTQRVRVFNRHCLQRLTSLYLWRGEGKTVDEVLRKDNAEIYRSISKYIVQFTITALTHSLTIEVLAINIANFCVLSPKMIDPIRKALQYDKSSDVKNKAIELMGYLQQLLEIPLTWLSLNQLPSTMNFTSDQLKMKIELFIREVSSESDNK</sequence>
<dbReference type="AlphaFoldDB" id="A0A183N4D3"/>
<dbReference type="InterPro" id="IPR021714">
    <property type="entry name" value="URB1_N"/>
</dbReference>
<feature type="domain" description="URB1 N-terminal" evidence="1">
    <location>
        <begin position="56"/>
        <end position="112"/>
    </location>
</feature>
<gene>
    <name evidence="2" type="ORF">SMRZ_LOCUS23158</name>
</gene>
<dbReference type="Pfam" id="PF11707">
    <property type="entry name" value="Npa1"/>
    <property type="match status" value="1"/>
</dbReference>
<organism evidence="2 3">
    <name type="scientific">Schistosoma margrebowiei</name>
    <dbReference type="NCBI Taxonomy" id="48269"/>
    <lineage>
        <taxon>Eukaryota</taxon>
        <taxon>Metazoa</taxon>
        <taxon>Spiralia</taxon>
        <taxon>Lophotrochozoa</taxon>
        <taxon>Platyhelminthes</taxon>
        <taxon>Trematoda</taxon>
        <taxon>Digenea</taxon>
        <taxon>Strigeidida</taxon>
        <taxon>Schistosomatoidea</taxon>
        <taxon>Schistosomatidae</taxon>
        <taxon>Schistosoma</taxon>
    </lineage>
</organism>
<protein>
    <recommendedName>
        <fullName evidence="1">URB1 N-terminal domain-containing protein</fullName>
    </recommendedName>
</protein>
<reference evidence="2 3" key="1">
    <citation type="submission" date="2018-11" db="EMBL/GenBank/DDBJ databases">
        <authorList>
            <consortium name="Pathogen Informatics"/>
        </authorList>
    </citation>
    <scope>NUCLEOTIDE SEQUENCE [LARGE SCALE GENOMIC DNA]</scope>
    <source>
        <strain evidence="2 3">Zambia</strain>
    </source>
</reference>
<dbReference type="STRING" id="48269.A0A183N4D3"/>
<dbReference type="EMBL" id="UZAI01019540">
    <property type="protein sequence ID" value="VDP46041.1"/>
    <property type="molecule type" value="Genomic_DNA"/>
</dbReference>
<evidence type="ECO:0000259" key="1">
    <source>
        <dbReference type="Pfam" id="PF11707"/>
    </source>
</evidence>
<keyword evidence="3" id="KW-1185">Reference proteome</keyword>